<evidence type="ECO:0000313" key="2">
    <source>
        <dbReference type="Proteomes" id="UP000190626"/>
    </source>
</evidence>
<reference evidence="2" key="1">
    <citation type="submission" date="2016-07" db="EMBL/GenBank/DDBJ databases">
        <authorList>
            <person name="Florea S."/>
            <person name="Webb J.S."/>
            <person name="Jaromczyk J."/>
            <person name="Schardl C.L."/>
        </authorList>
    </citation>
    <scope>NUCLEOTIDE SEQUENCE [LARGE SCALE GENOMIC DNA]</scope>
    <source>
        <strain evidence="2">CY1</strain>
    </source>
</reference>
<name>A0A1V4HQJ2_9BACL</name>
<dbReference type="EMBL" id="MBTG01000003">
    <property type="protein sequence ID" value="OPH60714.1"/>
    <property type="molecule type" value="Genomic_DNA"/>
</dbReference>
<keyword evidence="2" id="KW-1185">Reference proteome</keyword>
<accession>A0A1V4HQJ2</accession>
<protein>
    <submittedName>
        <fullName evidence="1">Uncharacterized protein</fullName>
    </submittedName>
</protein>
<dbReference type="AlphaFoldDB" id="A0A1V4HQJ2"/>
<proteinExistence type="predicted"/>
<comment type="caution">
    <text evidence="1">The sequence shown here is derived from an EMBL/GenBank/DDBJ whole genome shotgun (WGS) entry which is preliminary data.</text>
</comment>
<evidence type="ECO:0000313" key="1">
    <source>
        <dbReference type="EMBL" id="OPH60714.1"/>
    </source>
</evidence>
<dbReference type="Proteomes" id="UP000190626">
    <property type="component" value="Unassembled WGS sequence"/>
</dbReference>
<organism evidence="1 2">
    <name type="scientific">Paenibacillus ferrarius</name>
    <dbReference type="NCBI Taxonomy" id="1469647"/>
    <lineage>
        <taxon>Bacteria</taxon>
        <taxon>Bacillati</taxon>
        <taxon>Bacillota</taxon>
        <taxon>Bacilli</taxon>
        <taxon>Bacillales</taxon>
        <taxon>Paenibacillaceae</taxon>
        <taxon>Paenibacillus</taxon>
    </lineage>
</organism>
<gene>
    <name evidence="1" type="ORF">BC351_16050</name>
</gene>
<sequence>MESVWDLISGKPAIVQAFVALICLLDKNARKACIIAGFSLFALILLKKPAFSQALRMLS</sequence>
<dbReference type="RefSeq" id="WP_079409465.1">
    <property type="nucleotide sequence ID" value="NZ_MBTG01000003.1"/>
</dbReference>